<evidence type="ECO:0000256" key="10">
    <source>
        <dbReference type="ARBA" id="ARBA00052219"/>
    </source>
</evidence>
<dbReference type="Gene3D" id="3.40.50.360">
    <property type="match status" value="1"/>
</dbReference>
<dbReference type="OrthoDB" id="9816402at2"/>
<dbReference type="InterPro" id="IPR039261">
    <property type="entry name" value="FNR_nucleotide-bd"/>
</dbReference>
<evidence type="ECO:0000256" key="3">
    <source>
        <dbReference type="ARBA" id="ARBA00022630"/>
    </source>
</evidence>
<dbReference type="PROSITE" id="PS50902">
    <property type="entry name" value="FLAVODOXIN_LIKE"/>
    <property type="match status" value="1"/>
</dbReference>
<feature type="domain" description="FAD-binding FR-type" evidence="14">
    <location>
        <begin position="233"/>
        <end position="449"/>
    </location>
</feature>
<proteinExistence type="predicted"/>
<dbReference type="PRINTS" id="PR00371">
    <property type="entry name" value="FPNCR"/>
</dbReference>
<evidence type="ECO:0000313" key="16">
    <source>
        <dbReference type="Proteomes" id="UP000000639"/>
    </source>
</evidence>
<dbReference type="NCBIfam" id="NF004859">
    <property type="entry name" value="PRK06214.1"/>
    <property type="match status" value="1"/>
</dbReference>
<evidence type="ECO:0000256" key="2">
    <source>
        <dbReference type="ARBA" id="ARBA00022605"/>
    </source>
</evidence>
<keyword evidence="6 11" id="KW-0521">NADP</keyword>
<dbReference type="GO" id="GO:0005829">
    <property type="term" value="C:cytosol"/>
    <property type="evidence" value="ECO:0007669"/>
    <property type="project" value="TreeGrafter"/>
</dbReference>
<organism evidence="15 16">
    <name type="scientific">Psychromonas ingrahamii (strain DSM 17664 / CCUG 51855 / 37)</name>
    <dbReference type="NCBI Taxonomy" id="357804"/>
    <lineage>
        <taxon>Bacteria</taxon>
        <taxon>Pseudomonadati</taxon>
        <taxon>Pseudomonadota</taxon>
        <taxon>Gammaproteobacteria</taxon>
        <taxon>Alteromonadales</taxon>
        <taxon>Psychromonadaceae</taxon>
        <taxon>Psychromonas</taxon>
    </lineage>
</organism>
<dbReference type="HOGENOM" id="CLU_001570_17_7_6"/>
<dbReference type="InterPro" id="IPR017927">
    <property type="entry name" value="FAD-bd_FR_type"/>
</dbReference>
<evidence type="ECO:0000256" key="11">
    <source>
        <dbReference type="PIRNR" id="PIRNR000207"/>
    </source>
</evidence>
<keyword evidence="7 11" id="KW-0249">Electron transport</keyword>
<dbReference type="Proteomes" id="UP000000639">
    <property type="component" value="Chromosome"/>
</dbReference>
<keyword evidence="16" id="KW-1185">Reference proteome</keyword>
<accession>A1T053</accession>
<evidence type="ECO:0000313" key="15">
    <source>
        <dbReference type="EMBL" id="ABM05118.1"/>
    </source>
</evidence>
<feature type="binding site" evidence="12">
    <location>
        <begin position="152"/>
        <end position="161"/>
    </location>
    <ligand>
        <name>FMN</name>
        <dbReference type="ChEBI" id="CHEBI:58210"/>
    </ligand>
</feature>
<protein>
    <recommendedName>
        <fullName evidence="11">Sulfite reductase [NADPH] flavoprotein alpha-component</fullName>
        <shortName evidence="11">SiR-FP</shortName>
        <ecNumber evidence="11">1.8.1.2</ecNumber>
    </recommendedName>
</protein>
<dbReference type="GO" id="GO:0019344">
    <property type="term" value="P:cysteine biosynthetic process"/>
    <property type="evidence" value="ECO:0007669"/>
    <property type="project" value="UniProtKB-KW"/>
</dbReference>
<dbReference type="Gene3D" id="1.20.990.10">
    <property type="entry name" value="NADPH-cytochrome p450 Reductase, Chain A, domain 3"/>
    <property type="match status" value="1"/>
</dbReference>
<dbReference type="InterPro" id="IPR008254">
    <property type="entry name" value="Flavodoxin/NO_synth"/>
</dbReference>
<feature type="binding site" evidence="12">
    <location>
        <begin position="116"/>
        <end position="119"/>
    </location>
    <ligand>
        <name>FMN</name>
        <dbReference type="ChEBI" id="CHEBI:58210"/>
    </ligand>
</feature>
<evidence type="ECO:0000256" key="7">
    <source>
        <dbReference type="ARBA" id="ARBA00022982"/>
    </source>
</evidence>
<feature type="binding site" evidence="12">
    <location>
        <begin position="386"/>
        <end position="389"/>
    </location>
    <ligand>
        <name>FAD</name>
        <dbReference type="ChEBI" id="CHEBI:57692"/>
    </ligand>
</feature>
<comment type="cofactor">
    <cofactor evidence="11 12">
        <name>FAD</name>
        <dbReference type="ChEBI" id="CHEBI:57692"/>
    </cofactor>
    <text evidence="11 12">Binds 1 FAD per subunit.</text>
</comment>
<dbReference type="SUPFAM" id="SSF52343">
    <property type="entry name" value="Ferredoxin reductase-like, C-terminal NADP-linked domain"/>
    <property type="match status" value="1"/>
</dbReference>
<dbReference type="RefSeq" id="WP_011771670.1">
    <property type="nucleotide sequence ID" value="NC_008709.1"/>
</dbReference>
<dbReference type="eggNOG" id="COG0369">
    <property type="taxonomic scope" value="Bacteria"/>
</dbReference>
<evidence type="ECO:0000256" key="6">
    <source>
        <dbReference type="ARBA" id="ARBA00022857"/>
    </source>
</evidence>
<feature type="binding site" evidence="12">
    <location>
        <position position="321"/>
    </location>
    <ligand>
        <name>FAD</name>
        <dbReference type="ChEBI" id="CHEBI:57692"/>
    </ligand>
</feature>
<dbReference type="InterPro" id="IPR001433">
    <property type="entry name" value="OxRdtase_FAD/NAD-bd"/>
</dbReference>
<dbReference type="GO" id="GO:0010181">
    <property type="term" value="F:FMN binding"/>
    <property type="evidence" value="ECO:0007669"/>
    <property type="project" value="InterPro"/>
</dbReference>
<dbReference type="KEGG" id="pin:Ping_3434"/>
<keyword evidence="2 11" id="KW-0028">Amino-acid biosynthesis</keyword>
<keyword evidence="5 11" id="KW-0274">FAD</keyword>
<evidence type="ECO:0000259" key="13">
    <source>
        <dbReference type="PROSITE" id="PS50902"/>
    </source>
</evidence>
<keyword evidence="1 11" id="KW-0813">Transport</keyword>
<feature type="binding site" evidence="12">
    <location>
        <begin position="404"/>
        <end position="406"/>
    </location>
    <ligand>
        <name>FAD</name>
        <dbReference type="ChEBI" id="CHEBI:57692"/>
    </ligand>
</feature>
<dbReference type="PANTHER" id="PTHR19384:SF128">
    <property type="entry name" value="NADPH OXIDOREDUCTASE A"/>
    <property type="match status" value="1"/>
</dbReference>
<feature type="binding site" evidence="12">
    <location>
        <position position="562"/>
    </location>
    <ligand>
        <name>NADP(+)</name>
        <dbReference type="ChEBI" id="CHEBI:58349"/>
    </ligand>
</feature>
<name>A1T053_PSYIN</name>
<dbReference type="UniPathway" id="UPA00140">
    <property type="reaction ID" value="UER00207"/>
</dbReference>
<feature type="binding site" evidence="12">
    <location>
        <begin position="520"/>
        <end position="521"/>
    </location>
    <ligand>
        <name>NADP(+)</name>
        <dbReference type="ChEBI" id="CHEBI:58349"/>
    </ligand>
</feature>
<keyword evidence="8 11" id="KW-0560">Oxidoreductase</keyword>
<dbReference type="InterPro" id="IPR001709">
    <property type="entry name" value="Flavoprot_Pyr_Nucl_cyt_Rdtase"/>
</dbReference>
<dbReference type="STRING" id="357804.Ping_3434"/>
<dbReference type="CDD" id="cd06199">
    <property type="entry name" value="SiR"/>
    <property type="match status" value="1"/>
</dbReference>
<evidence type="ECO:0000256" key="5">
    <source>
        <dbReference type="ARBA" id="ARBA00022827"/>
    </source>
</evidence>
<dbReference type="PRINTS" id="PR00369">
    <property type="entry name" value="FLAVODOXIN"/>
</dbReference>
<dbReference type="InterPro" id="IPR003097">
    <property type="entry name" value="CysJ-like_FAD-binding"/>
</dbReference>
<evidence type="ECO:0000256" key="9">
    <source>
        <dbReference type="ARBA" id="ARBA00023192"/>
    </source>
</evidence>
<dbReference type="GO" id="GO:0050660">
    <property type="term" value="F:flavin adenine dinucleotide binding"/>
    <property type="evidence" value="ECO:0007669"/>
    <property type="project" value="InterPro"/>
</dbReference>
<dbReference type="InterPro" id="IPR029039">
    <property type="entry name" value="Flavoprotein-like_sf"/>
</dbReference>
<evidence type="ECO:0000256" key="4">
    <source>
        <dbReference type="ARBA" id="ARBA00022643"/>
    </source>
</evidence>
<dbReference type="Pfam" id="PF00667">
    <property type="entry name" value="FAD_binding_1"/>
    <property type="match status" value="1"/>
</dbReference>
<dbReference type="AlphaFoldDB" id="A1T053"/>
<evidence type="ECO:0000256" key="12">
    <source>
        <dbReference type="PIRSR" id="PIRSR000207-1"/>
    </source>
</evidence>
<comment type="catalytic activity">
    <reaction evidence="10 11">
        <text>hydrogen sulfide + 3 NADP(+) + 3 H2O = sulfite + 3 NADPH + 4 H(+)</text>
        <dbReference type="Rhea" id="RHEA:13801"/>
        <dbReference type="ChEBI" id="CHEBI:15377"/>
        <dbReference type="ChEBI" id="CHEBI:15378"/>
        <dbReference type="ChEBI" id="CHEBI:17359"/>
        <dbReference type="ChEBI" id="CHEBI:29919"/>
        <dbReference type="ChEBI" id="CHEBI:57783"/>
        <dbReference type="ChEBI" id="CHEBI:58349"/>
        <dbReference type="EC" id="1.8.1.2"/>
    </reaction>
</comment>
<dbReference type="Gene3D" id="2.40.30.10">
    <property type="entry name" value="Translation factors"/>
    <property type="match status" value="1"/>
</dbReference>
<feature type="binding site" evidence="12">
    <location>
        <begin position="526"/>
        <end position="530"/>
    </location>
    <ligand>
        <name>NADP(+)</name>
        <dbReference type="ChEBI" id="CHEBI:58349"/>
    </ligand>
</feature>
<dbReference type="Pfam" id="PF00175">
    <property type="entry name" value="NAD_binding_1"/>
    <property type="match status" value="1"/>
</dbReference>
<dbReference type="GO" id="GO:0070814">
    <property type="term" value="P:hydrogen sulfide biosynthetic process"/>
    <property type="evidence" value="ECO:0007669"/>
    <property type="project" value="UniProtKB-UniPathway"/>
</dbReference>
<dbReference type="PIRSF" id="PIRSF000207">
    <property type="entry name" value="SiR-FP_CysJ"/>
    <property type="match status" value="1"/>
</dbReference>
<dbReference type="EC" id="1.8.1.2" evidence="11"/>
<dbReference type="PANTHER" id="PTHR19384">
    <property type="entry name" value="NITRIC OXIDE SYNTHASE-RELATED"/>
    <property type="match status" value="1"/>
</dbReference>
<dbReference type="GO" id="GO:0004783">
    <property type="term" value="F:sulfite reductase (NADPH) activity"/>
    <property type="evidence" value="ECO:0007669"/>
    <property type="project" value="UniProtKB-EC"/>
</dbReference>
<evidence type="ECO:0000256" key="8">
    <source>
        <dbReference type="ARBA" id="ARBA00023002"/>
    </source>
</evidence>
<keyword evidence="9 11" id="KW-0198">Cysteine biosynthesis</keyword>
<dbReference type="InterPro" id="IPR001094">
    <property type="entry name" value="Flavdoxin-like"/>
</dbReference>
<dbReference type="InterPro" id="IPR017938">
    <property type="entry name" value="Riboflavin_synthase-like_b-brl"/>
</dbReference>
<feature type="binding site" evidence="12">
    <location>
        <position position="600"/>
    </location>
    <ligand>
        <name>FAD</name>
        <dbReference type="ChEBI" id="CHEBI:57692"/>
    </ligand>
</feature>
<feature type="domain" description="Flavodoxin-like" evidence="13">
    <location>
        <begin position="63"/>
        <end position="201"/>
    </location>
</feature>
<feature type="binding site" evidence="12">
    <location>
        <begin position="420"/>
        <end position="423"/>
    </location>
    <ligand>
        <name>FAD</name>
        <dbReference type="ChEBI" id="CHEBI:57692"/>
    </ligand>
</feature>
<comment type="pathway">
    <text evidence="11">Sulfur metabolism; hydrogen sulfide biosynthesis; hydrogen sulfide from sulfite (NADPH route): step 1/1.</text>
</comment>
<comment type="subunit">
    <text evidence="11">Alpha(8)-beta(8). The alpha component is a flavoprotein, the beta component is a hemoprotein.</text>
</comment>
<comment type="function">
    <text evidence="11">Component of the sulfite reductase complex that catalyzes the 6-electron reduction of sulfite to sulfide. This is one of several activities required for the biosynthesis of L-cysteine from sulfate. The flavoprotein component catalyzes the electron flow from NADPH -&gt; FAD -&gt; FMN to the hemoprotein component.</text>
</comment>
<comment type="cofactor">
    <cofactor evidence="11 12">
        <name>FMN</name>
        <dbReference type="ChEBI" id="CHEBI:58210"/>
    </cofactor>
    <text evidence="11 12">Binds 1 FMN per subunit.</text>
</comment>
<dbReference type="Gene3D" id="3.40.50.80">
    <property type="entry name" value="Nucleotide-binding domain of ferredoxin-NADP reductase (FNR) module"/>
    <property type="match status" value="1"/>
</dbReference>
<dbReference type="NCBIfam" id="TIGR01931">
    <property type="entry name" value="cysJ"/>
    <property type="match status" value="1"/>
</dbReference>
<reference evidence="15 16" key="1">
    <citation type="submission" date="2007-01" db="EMBL/GenBank/DDBJ databases">
        <title>Complete sequence of Psychromonas ingrahamii 37.</title>
        <authorList>
            <consortium name="US DOE Joint Genome Institute"/>
            <person name="Copeland A."/>
            <person name="Lucas S."/>
            <person name="Lapidus A."/>
            <person name="Barry K."/>
            <person name="Detter J.C."/>
            <person name="Glavina del Rio T."/>
            <person name="Hammon N."/>
            <person name="Israni S."/>
            <person name="Dalin E."/>
            <person name="Tice H."/>
            <person name="Pitluck S."/>
            <person name="Thompson L.S."/>
            <person name="Brettin T."/>
            <person name="Bruce D."/>
            <person name="Han C."/>
            <person name="Tapia R."/>
            <person name="Schmutz J."/>
            <person name="Larimer F."/>
            <person name="Land M."/>
            <person name="Hauser L."/>
            <person name="Kyrpides N."/>
            <person name="Ivanova N."/>
            <person name="Staley J."/>
            <person name="Richardson P."/>
        </authorList>
    </citation>
    <scope>NUCLEOTIDE SEQUENCE [LARGE SCALE GENOMIC DNA]</scope>
    <source>
        <strain evidence="15 16">37</strain>
    </source>
</reference>
<dbReference type="SUPFAM" id="SSF52218">
    <property type="entry name" value="Flavoproteins"/>
    <property type="match status" value="1"/>
</dbReference>
<dbReference type="EMBL" id="CP000510">
    <property type="protein sequence ID" value="ABM05118.1"/>
    <property type="molecule type" value="Genomic_DNA"/>
</dbReference>
<sequence>MAFNNISALTSPLSELQLSHLQQATTDLTPVQTAWISGYLAGISQTPATVETVETAVSSGQHLTILFGSQTGNCKGVAEQLADQAAAKGITHTLISMADYKVKNIKDESHLIVVVSTNGEGEAPDDAIDLHEFLATKKAPKLDNLKFAVLALGDSSYEFFCQTGKDFDQRLAALGATAIVDRLDADIDYEQQTPGWFEKVLNKVEQTLEKGGFVAPSKATLETPLSVNKYDKKSPFAASLLTSQKITGARSAKDVRHIEIDLEGSDLHYKVGDALGVWFENDPQLVDALIKKLKLDPQEQVKIDDKNISLKQALTESFELTATHPAFVEGYAKLTKNKKLLTLAEDKNKLRDFANTHQIIDVLSKKGSKAVTAEKFVTLLRHLSPRLYSIASSQAEVEQEVHLTVAALTFENEEGEVRQGGASGFLAHRLQEGQQVKVFIEDNHNFRLPSNPETPVIMVGPGTGIAPFRAFLQERDATEATGKNWLFFGEQTFTEDFLYQTEWQGFLKSGLLTNLDLAFSRDQAEKIYVQDRLKEHAHEIYQWLQEGAHFYVCGDANRMAKDVQQTLIEIIGSQGKKSLEDAEQYLTELRQAKRYQRDVY</sequence>
<dbReference type="InterPro" id="IPR010199">
    <property type="entry name" value="CysJ"/>
</dbReference>
<dbReference type="Pfam" id="PF00258">
    <property type="entry name" value="Flavodoxin_1"/>
    <property type="match status" value="1"/>
</dbReference>
<keyword evidence="4 11" id="KW-0288">FMN</keyword>
<dbReference type="FunFam" id="3.40.50.80:FF:000001">
    <property type="entry name" value="NADPH--cytochrome P450 reductase 1"/>
    <property type="match status" value="1"/>
</dbReference>
<evidence type="ECO:0000259" key="14">
    <source>
        <dbReference type="PROSITE" id="PS51384"/>
    </source>
</evidence>
<evidence type="ECO:0000256" key="1">
    <source>
        <dbReference type="ARBA" id="ARBA00022448"/>
    </source>
</evidence>
<keyword evidence="3 11" id="KW-0285">Flavoprotein</keyword>
<dbReference type="InterPro" id="IPR023173">
    <property type="entry name" value="NADPH_Cyt_P450_Rdtase_alpha"/>
</dbReference>
<gene>
    <name evidence="15" type="ordered locus">Ping_3434</name>
</gene>
<dbReference type="SUPFAM" id="SSF63380">
    <property type="entry name" value="Riboflavin synthase domain-like"/>
    <property type="match status" value="1"/>
</dbReference>
<dbReference type="PROSITE" id="PS51384">
    <property type="entry name" value="FAD_FR"/>
    <property type="match status" value="1"/>
</dbReference>